<evidence type="ECO:0000256" key="1">
    <source>
        <dbReference type="RuleBase" id="RU000487"/>
    </source>
</evidence>
<name>A0A077Z4G1_TRITR</name>
<organism evidence="2 3">
    <name type="scientific">Trichuris trichiura</name>
    <name type="common">Whipworm</name>
    <name type="synonym">Trichocephalus trichiurus</name>
    <dbReference type="NCBI Taxonomy" id="36087"/>
    <lineage>
        <taxon>Eukaryota</taxon>
        <taxon>Metazoa</taxon>
        <taxon>Ecdysozoa</taxon>
        <taxon>Nematoda</taxon>
        <taxon>Enoplea</taxon>
        <taxon>Dorylaimia</taxon>
        <taxon>Trichinellida</taxon>
        <taxon>Trichuridae</taxon>
        <taxon>Trichuris</taxon>
    </lineage>
</organism>
<reference evidence="2" key="1">
    <citation type="submission" date="2014-01" db="EMBL/GenBank/DDBJ databases">
        <authorList>
            <person name="Aslett M."/>
        </authorList>
    </citation>
    <scope>NUCLEOTIDE SEQUENCE</scope>
</reference>
<dbReference type="SMART" id="SM00268">
    <property type="entry name" value="ACTIN"/>
    <property type="match status" value="1"/>
</dbReference>
<dbReference type="Gene3D" id="3.30.420.40">
    <property type="match status" value="3"/>
</dbReference>
<dbReference type="AlphaFoldDB" id="A0A077Z4G1"/>
<dbReference type="Pfam" id="PF00022">
    <property type="entry name" value="Actin"/>
    <property type="match status" value="1"/>
</dbReference>
<proteinExistence type="inferred from homology"/>
<dbReference type="OrthoDB" id="5132116at2759"/>
<evidence type="ECO:0000313" key="3">
    <source>
        <dbReference type="Proteomes" id="UP000030665"/>
    </source>
</evidence>
<dbReference type="SUPFAM" id="SSF53067">
    <property type="entry name" value="Actin-like ATPase domain"/>
    <property type="match status" value="2"/>
</dbReference>
<accession>A0A077Z4G1</accession>
<comment type="similarity">
    <text evidence="1">Belongs to the actin family.</text>
</comment>
<gene>
    <name evidence="2" type="ORF">TTRE_0000324101</name>
</gene>
<sequence>MSLAGAYSGDDVNALLFDPGNSTFRLGYSGDSFPKYYLPSVFGYLPNEELEPRHGVYESADDGQQTLNHAPRLRQRCRGRSGEYIFDPSSLCIPREKVEMKPLLEDGMIYDWDMFETLMRYCFQFCFLNQHESKPIFFTEPIWNTKEKREQLAELMFETFDVPAFYLGKTASLVAISHEQPTSLVVDCGSSGTSVVSVMDGIPLLKTVNRTPLGGDVLTESCHTLIKKHGGEVVPRYKVLRKVFFFLRPPRSIARLNLPQVTQSYSDYQVKLVLEDFKHAGLRLLEKPFKEQSASSPNKLRKFEYEFPNAVRTVFRSEHYKIPEVLFRPSYADSLAKDLTLRSITDVTMDTVNRSDVELRPVLLKHLVLTGGCTLIPGFQKRFLHELVTSCAHLQWYPDITIKPTDNAGSFLTRIKIHHIPSFLESTTAAYVGASIVTSQGTFQQLWISKEQYEEYGKQFIQTTPF</sequence>
<dbReference type="PANTHER" id="PTHR11937">
    <property type="entry name" value="ACTIN"/>
    <property type="match status" value="1"/>
</dbReference>
<evidence type="ECO:0000313" key="2">
    <source>
        <dbReference type="EMBL" id="CDW54971.1"/>
    </source>
</evidence>
<dbReference type="STRING" id="36087.A0A077Z4G1"/>
<dbReference type="EMBL" id="HG805927">
    <property type="protein sequence ID" value="CDW54971.1"/>
    <property type="molecule type" value="Genomic_DNA"/>
</dbReference>
<dbReference type="InterPro" id="IPR004000">
    <property type="entry name" value="Actin"/>
</dbReference>
<dbReference type="InterPro" id="IPR043129">
    <property type="entry name" value="ATPase_NBD"/>
</dbReference>
<protein>
    <submittedName>
        <fullName evidence="2">Putative actin</fullName>
    </submittedName>
</protein>
<dbReference type="Gene3D" id="3.90.640.10">
    <property type="entry name" value="Actin, Chain A, domain 4"/>
    <property type="match status" value="1"/>
</dbReference>
<dbReference type="Proteomes" id="UP000030665">
    <property type="component" value="Unassembled WGS sequence"/>
</dbReference>
<keyword evidence="3" id="KW-1185">Reference proteome</keyword>
<reference evidence="2" key="2">
    <citation type="submission" date="2014-03" db="EMBL/GenBank/DDBJ databases">
        <title>The whipworm genome and dual-species transcriptomics of an intimate host-pathogen interaction.</title>
        <authorList>
            <person name="Foth B.J."/>
            <person name="Tsai I.J."/>
            <person name="Reid A.J."/>
            <person name="Bancroft A.J."/>
            <person name="Nichol S."/>
            <person name="Tracey A."/>
            <person name="Holroyd N."/>
            <person name="Cotton J.A."/>
            <person name="Stanley E.J."/>
            <person name="Zarowiecki M."/>
            <person name="Liu J.Z."/>
            <person name="Huckvale T."/>
            <person name="Cooper P.J."/>
            <person name="Grencis R.K."/>
            <person name="Berriman M."/>
        </authorList>
    </citation>
    <scope>NUCLEOTIDE SEQUENCE [LARGE SCALE GENOMIC DNA]</scope>
</reference>